<dbReference type="RefSeq" id="XP_009254670.1">
    <property type="nucleotide sequence ID" value="XM_009256395.1"/>
</dbReference>
<protein>
    <submittedName>
        <fullName evidence="2">Uncharacterized protein</fullName>
    </submittedName>
</protein>
<keyword evidence="3" id="KW-1185">Reference proteome</keyword>
<dbReference type="EMBL" id="AFNW01000070">
    <property type="protein sequence ID" value="EKJ76516.1"/>
    <property type="molecule type" value="Genomic_DNA"/>
</dbReference>
<dbReference type="KEGG" id="fpu:FPSE_03276"/>
<feature type="region of interest" description="Disordered" evidence="1">
    <location>
        <begin position="113"/>
        <end position="168"/>
    </location>
</feature>
<feature type="compositionally biased region" description="Basic residues" evidence="1">
    <location>
        <begin position="158"/>
        <end position="168"/>
    </location>
</feature>
<dbReference type="Proteomes" id="UP000007978">
    <property type="component" value="Chromosome 3"/>
</dbReference>
<evidence type="ECO:0000256" key="1">
    <source>
        <dbReference type="SAM" id="MobiDB-lite"/>
    </source>
</evidence>
<proteinExistence type="predicted"/>
<accession>K3UVA2</accession>
<dbReference type="OrthoDB" id="47007at2759"/>
<dbReference type="AlphaFoldDB" id="K3UVA2"/>
<name>K3UVA2_FUSPC</name>
<evidence type="ECO:0000313" key="3">
    <source>
        <dbReference type="Proteomes" id="UP000007978"/>
    </source>
</evidence>
<organism evidence="2 3">
    <name type="scientific">Fusarium pseudograminearum (strain CS3096)</name>
    <name type="common">Wheat and barley crown-rot fungus</name>
    <dbReference type="NCBI Taxonomy" id="1028729"/>
    <lineage>
        <taxon>Eukaryota</taxon>
        <taxon>Fungi</taxon>
        <taxon>Dikarya</taxon>
        <taxon>Ascomycota</taxon>
        <taxon>Pezizomycotina</taxon>
        <taxon>Sordariomycetes</taxon>
        <taxon>Hypocreomycetidae</taxon>
        <taxon>Hypocreales</taxon>
        <taxon>Nectriaceae</taxon>
        <taxon>Fusarium</taxon>
    </lineage>
</organism>
<feature type="compositionally biased region" description="Pro residues" evidence="1">
    <location>
        <begin position="120"/>
        <end position="131"/>
    </location>
</feature>
<gene>
    <name evidence="2" type="ORF">FPSE_03276</name>
</gene>
<evidence type="ECO:0000313" key="2">
    <source>
        <dbReference type="EMBL" id="EKJ76516.1"/>
    </source>
</evidence>
<comment type="caution">
    <text evidence="2">The sequence shown here is derived from an EMBL/GenBank/DDBJ whole genome shotgun (WGS) entry which is preliminary data.</text>
</comment>
<dbReference type="GeneID" id="20361895"/>
<reference evidence="2 3" key="1">
    <citation type="journal article" date="2012" name="PLoS Pathog.">
        <title>Comparative pathogenomics reveals horizontally acquired novel virulence genes in fungi infecting cereal hosts.</title>
        <authorList>
            <person name="Gardiner D.M."/>
            <person name="McDonald M.C."/>
            <person name="Covarelli L."/>
            <person name="Solomon P.S."/>
            <person name="Rusu A.G."/>
            <person name="Marshall M."/>
            <person name="Kazan K."/>
            <person name="Chakraborty S."/>
            <person name="McDonald B.A."/>
            <person name="Manners J.M."/>
        </authorList>
    </citation>
    <scope>NUCLEOTIDE SEQUENCE [LARGE SCALE GENOMIC DNA]</scope>
    <source>
        <strain evidence="2 3">CS3096</strain>
    </source>
</reference>
<sequence length="168" mass="18225">MSIDLHYTTKASPLDFTLKDPPAIIVPSSALEPVSATRRHSRDILDTIRDLSKVTTLSIYIEACDAPNELQDISDAVGQGLFTSCNTQHQIASKYGGVGGKLIDLSVPVLPPSYDEAATSPPPPPPPPPPIDRSSKKRARLDSDPERDDDITPLGRIPHSRNLSRRTP</sequence>
<dbReference type="HOGENOM" id="CLU_1586575_0_0_1"/>